<evidence type="ECO:0000313" key="1">
    <source>
        <dbReference type="EMBL" id="QPH84826.1"/>
    </source>
</evidence>
<name>A0A7S9NFI6_9BACT</name>
<gene>
    <name evidence="1" type="ORF">CVT06_06950</name>
</gene>
<reference evidence="1 2" key="1">
    <citation type="journal article" date="2018" name="Emerg. Microbes Infect.">
        <title>Genomic analysis of oral Campylobacter concisus strains identified a potential bacterial molecular marker associated with active Crohn's disease.</title>
        <authorList>
            <person name="Liu F."/>
            <person name="Ma R."/>
            <person name="Tay C.Y.A."/>
            <person name="Octavia S."/>
            <person name="Lan R."/>
            <person name="Chung H.K.L."/>
            <person name="Riordan S.M."/>
            <person name="Grimm M.C."/>
            <person name="Leong R.W."/>
            <person name="Tanaka M.M."/>
            <person name="Connor S."/>
            <person name="Zhang L."/>
        </authorList>
    </citation>
    <scope>NUCLEOTIDE SEQUENCE [LARGE SCALE GENOMIC DNA]</scope>
    <source>
        <strain evidence="1 2">P10CDO-S2</strain>
    </source>
</reference>
<evidence type="ECO:0000313" key="2">
    <source>
        <dbReference type="Proteomes" id="UP000594630"/>
    </source>
</evidence>
<dbReference type="RefSeq" id="WP_107793522.1">
    <property type="nucleotide sequence ID" value="NZ_CP049274.1"/>
</dbReference>
<dbReference type="EMBL" id="CP049274">
    <property type="protein sequence ID" value="QPH84826.1"/>
    <property type="molecule type" value="Genomic_DNA"/>
</dbReference>
<dbReference type="AlphaFoldDB" id="A0A7S9NFI6"/>
<dbReference type="Proteomes" id="UP000594630">
    <property type="component" value="Chromosome"/>
</dbReference>
<accession>A0A7S9NFI6</accession>
<proteinExistence type="predicted"/>
<protein>
    <submittedName>
        <fullName evidence="1">Uncharacterized protein</fullName>
    </submittedName>
</protein>
<organism evidence="1 2">
    <name type="scientific">Campylobacter concisus</name>
    <dbReference type="NCBI Taxonomy" id="199"/>
    <lineage>
        <taxon>Bacteria</taxon>
        <taxon>Pseudomonadati</taxon>
        <taxon>Campylobacterota</taxon>
        <taxon>Epsilonproteobacteria</taxon>
        <taxon>Campylobacterales</taxon>
        <taxon>Campylobacteraceae</taxon>
        <taxon>Campylobacter</taxon>
    </lineage>
</organism>
<sequence>MKDKKLYRSEQTMKDKNPFKNELLMALNTYDTNEIIDRLRSVLAQLAPNERNVFIVPVLITQICDNEGCVIVNGNSQIGDGNIQNNAGRAL</sequence>